<dbReference type="Proteomes" id="UP000762676">
    <property type="component" value="Unassembled WGS sequence"/>
</dbReference>
<organism evidence="1 2">
    <name type="scientific">Elysia marginata</name>
    <dbReference type="NCBI Taxonomy" id="1093978"/>
    <lineage>
        <taxon>Eukaryota</taxon>
        <taxon>Metazoa</taxon>
        <taxon>Spiralia</taxon>
        <taxon>Lophotrochozoa</taxon>
        <taxon>Mollusca</taxon>
        <taxon>Gastropoda</taxon>
        <taxon>Heterobranchia</taxon>
        <taxon>Euthyneura</taxon>
        <taxon>Panpulmonata</taxon>
        <taxon>Sacoglossa</taxon>
        <taxon>Placobranchoidea</taxon>
        <taxon>Plakobranchidae</taxon>
        <taxon>Elysia</taxon>
    </lineage>
</organism>
<name>A0AAV4FV78_9GAST</name>
<accession>A0AAV4FV78</accession>
<evidence type="ECO:0000313" key="1">
    <source>
        <dbReference type="EMBL" id="GFR76221.1"/>
    </source>
</evidence>
<reference evidence="1 2" key="1">
    <citation type="journal article" date="2021" name="Elife">
        <title>Chloroplast acquisition without the gene transfer in kleptoplastic sea slugs, Plakobranchus ocellatus.</title>
        <authorList>
            <person name="Maeda T."/>
            <person name="Takahashi S."/>
            <person name="Yoshida T."/>
            <person name="Shimamura S."/>
            <person name="Takaki Y."/>
            <person name="Nagai Y."/>
            <person name="Toyoda A."/>
            <person name="Suzuki Y."/>
            <person name="Arimoto A."/>
            <person name="Ishii H."/>
            <person name="Satoh N."/>
            <person name="Nishiyama T."/>
            <person name="Hasebe M."/>
            <person name="Maruyama T."/>
            <person name="Minagawa J."/>
            <person name="Obokata J."/>
            <person name="Shigenobu S."/>
        </authorList>
    </citation>
    <scope>NUCLEOTIDE SEQUENCE [LARGE SCALE GENOMIC DNA]</scope>
</reference>
<comment type="caution">
    <text evidence="1">The sequence shown here is derived from an EMBL/GenBank/DDBJ whole genome shotgun (WGS) entry which is preliminary data.</text>
</comment>
<proteinExistence type="predicted"/>
<keyword evidence="2" id="KW-1185">Reference proteome</keyword>
<evidence type="ECO:0000313" key="2">
    <source>
        <dbReference type="Proteomes" id="UP000762676"/>
    </source>
</evidence>
<sequence length="177" mass="18878">MQFGCGFARGAQTDPCVDGAQDGAQAADSFGLKRSVNSTPNVYKMSPAQAINMSLLVLGMMVCVDPTIAPLLIIARKYGCETDVVNCIQQHAPESEPSCSKVIDAAKCSFSSCTSMKGTQEEKAAANLFVTIAKARYNCDITTDQFLGNGGMGVLQRPVWHHLVLLMVAALVKKMVV</sequence>
<gene>
    <name evidence="1" type="ORF">ElyMa_005795600</name>
</gene>
<protein>
    <submittedName>
        <fullName evidence="1">Uncharacterized protein</fullName>
    </submittedName>
</protein>
<dbReference type="EMBL" id="BMAT01011631">
    <property type="protein sequence ID" value="GFR76221.1"/>
    <property type="molecule type" value="Genomic_DNA"/>
</dbReference>
<dbReference type="AlphaFoldDB" id="A0AAV4FV78"/>